<comment type="caution">
    <text evidence="3">The sequence shown here is derived from an EMBL/GenBank/DDBJ whole genome shotgun (WGS) entry which is preliminary data.</text>
</comment>
<name>A0A5C5CWZ4_9HYPH</name>
<dbReference type="InterPro" id="IPR052189">
    <property type="entry name" value="L-asp_N-monooxygenase_NS-form"/>
</dbReference>
<evidence type="ECO:0000313" key="5">
    <source>
        <dbReference type="Proteomes" id="UP000553980"/>
    </source>
</evidence>
<dbReference type="InterPro" id="IPR038732">
    <property type="entry name" value="HpyO/CreE_NAD-binding"/>
</dbReference>
<organism evidence="3 4">
    <name type="scientific">Brucella pecoris</name>
    <dbReference type="NCBI Taxonomy" id="867683"/>
    <lineage>
        <taxon>Bacteria</taxon>
        <taxon>Pseudomonadati</taxon>
        <taxon>Pseudomonadota</taxon>
        <taxon>Alphaproteobacteria</taxon>
        <taxon>Hyphomicrobiales</taxon>
        <taxon>Brucellaceae</taxon>
        <taxon>Brucella/Ochrobactrum group</taxon>
        <taxon>Brucella</taxon>
    </lineage>
</organism>
<keyword evidence="5" id="KW-1185">Reference proteome</keyword>
<evidence type="ECO:0000259" key="1">
    <source>
        <dbReference type="Pfam" id="PF13454"/>
    </source>
</evidence>
<reference evidence="3 4" key="1">
    <citation type="journal article" date="2011" name="Int. J. Syst. Evol. Microbiol.">
        <title>Ochrobactrum pecoris sp. nov., isolated from farm animals.</title>
        <authorList>
            <person name="Kampfer P."/>
            <person name="Huber B."/>
            <person name="Busse H.J."/>
            <person name="Scholz H.C."/>
            <person name="Tomaso H."/>
            <person name="Hotzel H."/>
            <person name="Melzer F."/>
        </authorList>
    </citation>
    <scope>NUCLEOTIDE SEQUENCE [LARGE SCALE GENOMIC DNA]</scope>
    <source>
        <strain evidence="3 4">08RB2639</strain>
    </source>
</reference>
<protein>
    <submittedName>
        <fullName evidence="3">Hydroxyacylglutathione hydrolase</fullName>
    </submittedName>
    <submittedName>
        <fullName evidence="2">NAD(P)/FAD-binding protein YdhS</fullName>
    </submittedName>
</protein>
<gene>
    <name evidence="3" type="ORF">FIB18_03005</name>
    <name evidence="2" type="ORF">GGQ79_000271</name>
</gene>
<keyword evidence="3" id="KW-0378">Hydrolase</keyword>
<dbReference type="PANTHER" id="PTHR40254:SF1">
    <property type="entry name" value="BLR0577 PROTEIN"/>
    <property type="match status" value="1"/>
</dbReference>
<dbReference type="Proteomes" id="UP000553980">
    <property type="component" value="Unassembled WGS sequence"/>
</dbReference>
<reference evidence="2 5" key="3">
    <citation type="submission" date="2020-08" db="EMBL/GenBank/DDBJ databases">
        <title>Genomic Encyclopedia of Type Strains, Phase IV (KMG-IV): sequencing the most valuable type-strain genomes for metagenomic binning, comparative biology and taxonomic classification.</title>
        <authorList>
            <person name="Goeker M."/>
        </authorList>
    </citation>
    <scope>NUCLEOTIDE SEQUENCE [LARGE SCALE GENOMIC DNA]</scope>
    <source>
        <strain evidence="2 5">DSM 23868</strain>
    </source>
</reference>
<reference evidence="3" key="2">
    <citation type="submission" date="2019-06" db="EMBL/GenBank/DDBJ databases">
        <authorList>
            <person name="Hu M."/>
        </authorList>
    </citation>
    <scope>NUCLEOTIDE SEQUENCE</scope>
    <source>
        <strain evidence="3">08RB2639</strain>
    </source>
</reference>
<dbReference type="OrthoDB" id="101972at2"/>
<evidence type="ECO:0000313" key="2">
    <source>
        <dbReference type="EMBL" id="MBB4091798.1"/>
    </source>
</evidence>
<dbReference type="PANTHER" id="PTHR40254">
    <property type="entry name" value="BLR0577 PROTEIN"/>
    <property type="match status" value="1"/>
</dbReference>
<dbReference type="EMBL" id="JACIEX010000001">
    <property type="protein sequence ID" value="MBB4091798.1"/>
    <property type="molecule type" value="Genomic_DNA"/>
</dbReference>
<accession>A0A5C5CWZ4</accession>
<dbReference type="Proteomes" id="UP000313390">
    <property type="component" value="Unassembled WGS sequence"/>
</dbReference>
<dbReference type="RefSeq" id="WP_140019347.1">
    <property type="nucleotide sequence ID" value="NZ_JACIEX010000001.1"/>
</dbReference>
<sequence length="445" mass="48745">MKSFIIIGAGASGIILTAQLLRHSPGSTVRIFERSGQLGAGIAYATENPSHLLNVRASNMSAFPDQPDHFVNWLRSNDIAAPGHSWEPHSFAPRKLYRSYLEHLIAPYLCEDATRLTVEKTGIVDVALKDGRPTVTTENGDAFVADAIILATGNEAAIAKSGKHVTEYWSSNGYFDVPTDAPVAIFGTGLSMIDSVLSLLDNGHRAEIYAISRRGLLPARHSPTQAYSIEADDLPVSIGLSQLMKRVRAMMVEAEKAGSGWRGVMDGLRPHTQHIWAGLPMSQHCGFLRHLRPWWDVHRHRMAPAVADRIEAAVNDRQLKVSAGHLVSVRDEGEGMEILYRPRRSEQVEKLHVATVIDCRGGNPRFSTTRNTALIGLMEHGLARPDALDLGFDVTRDLRLLNARGEPSGPFFAIGPVTKGAFWEVTAVPDIRVQAERLSAILLEG</sequence>
<proteinExistence type="predicted"/>
<evidence type="ECO:0000313" key="3">
    <source>
        <dbReference type="EMBL" id="TNV15733.1"/>
    </source>
</evidence>
<dbReference type="SUPFAM" id="SSF51905">
    <property type="entry name" value="FAD/NAD(P)-binding domain"/>
    <property type="match status" value="1"/>
</dbReference>
<evidence type="ECO:0000313" key="4">
    <source>
        <dbReference type="Proteomes" id="UP000313390"/>
    </source>
</evidence>
<dbReference type="AlphaFoldDB" id="A0A5C5CWZ4"/>
<dbReference type="EMBL" id="VEWK01000001">
    <property type="protein sequence ID" value="TNV15733.1"/>
    <property type="molecule type" value="Genomic_DNA"/>
</dbReference>
<dbReference type="InterPro" id="IPR036188">
    <property type="entry name" value="FAD/NAD-bd_sf"/>
</dbReference>
<dbReference type="Pfam" id="PF13454">
    <property type="entry name" value="NAD_binding_9"/>
    <property type="match status" value="1"/>
</dbReference>
<dbReference type="GO" id="GO:0016787">
    <property type="term" value="F:hydrolase activity"/>
    <property type="evidence" value="ECO:0007669"/>
    <property type="project" value="UniProtKB-KW"/>
</dbReference>
<dbReference type="Gene3D" id="3.50.50.60">
    <property type="entry name" value="FAD/NAD(P)-binding domain"/>
    <property type="match status" value="1"/>
</dbReference>
<feature type="domain" description="FAD-dependent urate hydroxylase HpyO/Asp monooxygenase CreE-like FAD/NAD(P)-binding" evidence="1">
    <location>
        <begin position="5"/>
        <end position="154"/>
    </location>
</feature>